<evidence type="ECO:0000313" key="3">
    <source>
        <dbReference type="EMBL" id="TQM65206.1"/>
    </source>
</evidence>
<feature type="domain" description="VOC" evidence="1">
    <location>
        <begin position="3"/>
        <end position="126"/>
    </location>
</feature>
<dbReference type="PROSITE" id="PS51819">
    <property type="entry name" value="VOC"/>
    <property type="match status" value="1"/>
</dbReference>
<gene>
    <name evidence="3" type="ORF">FBY41_1592</name>
    <name evidence="2" type="ORF">FBY41_4393</name>
</gene>
<dbReference type="Gene3D" id="3.10.180.10">
    <property type="entry name" value="2,3-Dihydroxybiphenyl 1,2-Dioxygenase, domain 1"/>
    <property type="match status" value="1"/>
</dbReference>
<proteinExistence type="predicted"/>
<evidence type="ECO:0000313" key="2">
    <source>
        <dbReference type="EMBL" id="TQM55070.1"/>
    </source>
</evidence>
<dbReference type="AlphaFoldDB" id="A0A543I3N1"/>
<comment type="caution">
    <text evidence="3">The sequence shown here is derived from an EMBL/GenBank/DDBJ whole genome shotgun (WGS) entry which is preliminary data.</text>
</comment>
<dbReference type="EMBL" id="VFPM01000005">
    <property type="protein sequence ID" value="TQM55070.1"/>
    <property type="molecule type" value="Genomic_DNA"/>
</dbReference>
<evidence type="ECO:0000259" key="1">
    <source>
        <dbReference type="PROSITE" id="PS51819"/>
    </source>
</evidence>
<accession>A0A543I3N1</accession>
<sequence>MFTTPQVNLYSRDVERTAAFYAHLGFVESFRTPMLGAAEHIELKLEGLTLGVGSAEAGRRDHDLDIRLDERGRGAEIVLWTHDVEAAFALATRIGARVLQEPHDVRGLRIAYVLDPDDNPVEFVQHRDVSDPPTTQPIA</sequence>
<dbReference type="InterPro" id="IPR004360">
    <property type="entry name" value="Glyas_Fos-R_dOase_dom"/>
</dbReference>
<keyword evidence="4" id="KW-1185">Reference proteome</keyword>
<keyword evidence="3" id="KW-0456">Lyase</keyword>
<dbReference type="RefSeq" id="WP_141842927.1">
    <property type="nucleotide sequence ID" value="NZ_VFPM01000001.1"/>
</dbReference>
<reference evidence="3 4" key="1">
    <citation type="submission" date="2019-06" db="EMBL/GenBank/DDBJ databases">
        <title>Genome sequencing of plant associated microbes to promote plant fitness in Sorghum bicolor and Oryza sativa.</title>
        <authorList>
            <person name="Coleman-Derr D."/>
        </authorList>
    </citation>
    <scope>NUCLEOTIDE SEQUENCE [LARGE SCALE GENOMIC DNA]</scope>
    <source>
        <strain evidence="3 4">KV-663</strain>
    </source>
</reference>
<dbReference type="EMBL" id="VFPM01000001">
    <property type="protein sequence ID" value="TQM65206.1"/>
    <property type="molecule type" value="Genomic_DNA"/>
</dbReference>
<organism evidence="3 4">
    <name type="scientific">Humibacillus xanthopallidus</name>
    <dbReference type="NCBI Taxonomy" id="412689"/>
    <lineage>
        <taxon>Bacteria</taxon>
        <taxon>Bacillati</taxon>
        <taxon>Actinomycetota</taxon>
        <taxon>Actinomycetes</taxon>
        <taxon>Micrococcales</taxon>
        <taxon>Intrasporangiaceae</taxon>
        <taxon>Humibacillus</taxon>
    </lineage>
</organism>
<dbReference type="InterPro" id="IPR037523">
    <property type="entry name" value="VOC_core"/>
</dbReference>
<evidence type="ECO:0000313" key="4">
    <source>
        <dbReference type="Proteomes" id="UP000316747"/>
    </source>
</evidence>
<name>A0A543I3N1_9MICO</name>
<dbReference type="Proteomes" id="UP000316747">
    <property type="component" value="Unassembled WGS sequence"/>
</dbReference>
<protein>
    <submittedName>
        <fullName evidence="3">Putative lactoylglutathione lyase</fullName>
    </submittedName>
</protein>
<dbReference type="Pfam" id="PF00903">
    <property type="entry name" value="Glyoxalase"/>
    <property type="match status" value="1"/>
</dbReference>
<dbReference type="GO" id="GO:0016829">
    <property type="term" value="F:lyase activity"/>
    <property type="evidence" value="ECO:0007669"/>
    <property type="project" value="UniProtKB-KW"/>
</dbReference>
<dbReference type="SUPFAM" id="SSF54593">
    <property type="entry name" value="Glyoxalase/Bleomycin resistance protein/Dihydroxybiphenyl dioxygenase"/>
    <property type="match status" value="1"/>
</dbReference>
<dbReference type="InterPro" id="IPR029068">
    <property type="entry name" value="Glyas_Bleomycin-R_OHBP_Dase"/>
</dbReference>
<dbReference type="OrthoDB" id="115162at2"/>